<dbReference type="PRINTS" id="PR00682">
    <property type="entry name" value="IPNSYNTHASE"/>
</dbReference>
<name>I1NNU1_ORYGL</name>
<keyword evidence="3 5" id="KW-0560">Oxidoreductase</keyword>
<dbReference type="RefSeq" id="XP_052140800.1">
    <property type="nucleotide sequence ID" value="XM_052284840.1"/>
</dbReference>
<keyword evidence="2 5" id="KW-0479">Metal-binding</keyword>
<keyword evidence="8" id="KW-1185">Reference proteome</keyword>
<evidence type="ECO:0000313" key="8">
    <source>
        <dbReference type="Proteomes" id="UP000007306"/>
    </source>
</evidence>
<evidence type="ECO:0000259" key="6">
    <source>
        <dbReference type="PROSITE" id="PS51471"/>
    </source>
</evidence>
<evidence type="ECO:0000256" key="1">
    <source>
        <dbReference type="ARBA" id="ARBA00008056"/>
    </source>
</evidence>
<dbReference type="PANTHER" id="PTHR10209:SF662">
    <property type="entry name" value="OS01G0536400 PROTEIN"/>
    <property type="match status" value="1"/>
</dbReference>
<dbReference type="eggNOG" id="KOG0143">
    <property type="taxonomic scope" value="Eukaryota"/>
</dbReference>
<dbReference type="InterPro" id="IPR026992">
    <property type="entry name" value="DIOX_N"/>
</dbReference>
<keyword evidence="4 5" id="KW-0408">Iron</keyword>
<organism evidence="7 8">
    <name type="scientific">Oryza glaberrima</name>
    <name type="common">African rice</name>
    <dbReference type="NCBI Taxonomy" id="4538"/>
    <lineage>
        <taxon>Eukaryota</taxon>
        <taxon>Viridiplantae</taxon>
        <taxon>Streptophyta</taxon>
        <taxon>Embryophyta</taxon>
        <taxon>Tracheophyta</taxon>
        <taxon>Spermatophyta</taxon>
        <taxon>Magnoliopsida</taxon>
        <taxon>Liliopsida</taxon>
        <taxon>Poales</taxon>
        <taxon>Poaceae</taxon>
        <taxon>BOP clade</taxon>
        <taxon>Oryzoideae</taxon>
        <taxon>Oryzeae</taxon>
        <taxon>Oryzinae</taxon>
        <taxon>Oryza</taxon>
    </lineage>
</organism>
<dbReference type="HOGENOM" id="CLU_010119_0_1_1"/>
<evidence type="ECO:0000313" key="7">
    <source>
        <dbReference type="EnsemblPlants" id="ORGLA01G0153100.1"/>
    </source>
</evidence>
<evidence type="ECO:0000256" key="2">
    <source>
        <dbReference type="ARBA" id="ARBA00022723"/>
    </source>
</evidence>
<dbReference type="GO" id="GO:0046872">
    <property type="term" value="F:metal ion binding"/>
    <property type="evidence" value="ECO:0007669"/>
    <property type="project" value="UniProtKB-KW"/>
</dbReference>
<dbReference type="InterPro" id="IPR044861">
    <property type="entry name" value="IPNS-like_FE2OG_OXY"/>
</dbReference>
<evidence type="ECO:0000256" key="4">
    <source>
        <dbReference type="ARBA" id="ARBA00023004"/>
    </source>
</evidence>
<dbReference type="PROSITE" id="PS51471">
    <property type="entry name" value="FE2OG_OXY"/>
    <property type="match status" value="1"/>
</dbReference>
<dbReference type="KEGG" id="ogl:127760561"/>
<proteinExistence type="inferred from homology"/>
<comment type="similarity">
    <text evidence="1 5">Belongs to the iron/ascorbate-dependent oxidoreductase family.</text>
</comment>
<reference evidence="7 8" key="2">
    <citation type="submission" date="2018-04" db="EMBL/GenBank/DDBJ databases">
        <title>OglaRS2 (Oryza glaberrima Reference Sequence Version 2).</title>
        <authorList>
            <person name="Zhang J."/>
            <person name="Kudrna D."/>
            <person name="Lee S."/>
            <person name="Talag J."/>
            <person name="Rajasekar S."/>
            <person name="Wing R.A."/>
        </authorList>
    </citation>
    <scope>NUCLEOTIDE SEQUENCE [LARGE SCALE GENOMIC DNA]</scope>
    <source>
        <strain evidence="7 8">cv. IRGC 96717</strain>
    </source>
</reference>
<accession>I1NNU1</accession>
<reference evidence="7" key="1">
    <citation type="submission" date="2015-06" db="UniProtKB">
        <authorList>
            <consortium name="EnsemblPlants"/>
        </authorList>
    </citation>
    <scope>IDENTIFICATION</scope>
</reference>
<dbReference type="OMA" id="AQDWVGG"/>
<evidence type="ECO:0000256" key="5">
    <source>
        <dbReference type="RuleBase" id="RU003682"/>
    </source>
</evidence>
<dbReference type="AlphaFoldDB" id="I1NNU1"/>
<dbReference type="InterPro" id="IPR027443">
    <property type="entry name" value="IPNS-like_sf"/>
</dbReference>
<dbReference type="Pfam" id="PF14226">
    <property type="entry name" value="DIOX_N"/>
    <property type="match status" value="1"/>
</dbReference>
<dbReference type="Gene3D" id="2.60.120.330">
    <property type="entry name" value="B-lactam Antibiotic, Isopenicillin N Synthase, Chain"/>
    <property type="match status" value="1"/>
</dbReference>
<dbReference type="STRING" id="4538.I1NNU1"/>
<sequence>MAAAEERDAAAASSLAEFHASRAGVRGLVESGATAVPPLFLLPPGCGRERSPPPPPPQRATAFAIPTVDLSLPRSATVPLVRAAATSCGFFHVTSHGVPHGTVASAVAAVRAFHEQPAASRSPCYSLAPVGGVAYSTIPIQQQPLPQGGSSSDHRAATAASPLLPWRDSLVVRFGPGAPPNLGRLPAACRDALPEYQRSLTVFGKEMVGLLSEALGGGGGGGVGAERLEREMQVEGWLMACHYYPPCPEPERVVGSLEHTDPSLFTVLAQDAVGGLQVRREEEEGGGGGGEWVDVAPVAGALVVNVGDVLKMVSNEEYKSVEHRVVIKSSQDARVSIAVFFNPAKRDASDLFGPLPELLTAERPARFRRFSVPEFMRSRRESGHGKSSIDSFRIAAD</sequence>
<dbReference type="GeneID" id="127760561"/>
<dbReference type="Pfam" id="PF03171">
    <property type="entry name" value="2OG-FeII_Oxy"/>
    <property type="match status" value="1"/>
</dbReference>
<dbReference type="GO" id="GO:0051213">
    <property type="term" value="F:dioxygenase activity"/>
    <property type="evidence" value="ECO:0007669"/>
    <property type="project" value="UniProtKB-ARBA"/>
</dbReference>
<dbReference type="Proteomes" id="UP000007306">
    <property type="component" value="Chromosome 1"/>
</dbReference>
<dbReference type="SUPFAM" id="SSF51197">
    <property type="entry name" value="Clavaminate synthase-like"/>
    <property type="match status" value="1"/>
</dbReference>
<dbReference type="InterPro" id="IPR005123">
    <property type="entry name" value="Oxoglu/Fe-dep_dioxygenase_dom"/>
</dbReference>
<feature type="domain" description="Fe2OG dioxygenase" evidence="6">
    <location>
        <begin position="233"/>
        <end position="343"/>
    </location>
</feature>
<gene>
    <name evidence="7" type="primary">LOC127760561</name>
</gene>
<dbReference type="EnsemblPlants" id="ORGLA01G0153100.1">
    <property type="protein sequence ID" value="ORGLA01G0153100.1"/>
    <property type="gene ID" value="ORGLA01G0153100"/>
</dbReference>
<dbReference type="FunFam" id="2.60.120.330:FF:000026">
    <property type="entry name" value="DIBOA-glucoside dioxygenase BX6"/>
    <property type="match status" value="1"/>
</dbReference>
<evidence type="ECO:0000256" key="3">
    <source>
        <dbReference type="ARBA" id="ARBA00023002"/>
    </source>
</evidence>
<protein>
    <recommendedName>
        <fullName evidence="6">Fe2OG dioxygenase domain-containing protein</fullName>
    </recommendedName>
</protein>
<dbReference type="Gramene" id="ORGLA01G0153100.1">
    <property type="protein sequence ID" value="ORGLA01G0153100.1"/>
    <property type="gene ID" value="ORGLA01G0153100"/>
</dbReference>
<dbReference type="PANTHER" id="PTHR10209">
    <property type="entry name" value="OXIDOREDUCTASE, 2OG-FE II OXYGENASE FAMILY PROTEIN"/>
    <property type="match status" value="1"/>
</dbReference>